<feature type="region of interest" description="Disordered" evidence="1">
    <location>
        <begin position="184"/>
        <end position="246"/>
    </location>
</feature>
<name>A0ABY1RD35_9MICO</name>
<evidence type="ECO:0000313" key="3">
    <source>
        <dbReference type="Proteomes" id="UP000194464"/>
    </source>
</evidence>
<feature type="region of interest" description="Disordered" evidence="1">
    <location>
        <begin position="29"/>
        <end position="48"/>
    </location>
</feature>
<comment type="caution">
    <text evidence="2">The sequence shown here is derived from an EMBL/GenBank/DDBJ whole genome shotgun (WGS) entry which is preliminary data.</text>
</comment>
<keyword evidence="3" id="KW-1185">Reference proteome</keyword>
<protein>
    <submittedName>
        <fullName evidence="2">Uncharacterized protein</fullName>
    </submittedName>
</protein>
<feature type="compositionally biased region" description="Basic and acidic residues" evidence="1">
    <location>
        <begin position="223"/>
        <end position="240"/>
    </location>
</feature>
<feature type="compositionally biased region" description="Basic and acidic residues" evidence="1">
    <location>
        <begin position="184"/>
        <end position="198"/>
    </location>
</feature>
<gene>
    <name evidence="2" type="ORF">SAMN06295909_1424</name>
</gene>
<reference evidence="2 3" key="1">
    <citation type="submission" date="2017-04" db="EMBL/GenBank/DDBJ databases">
        <authorList>
            <person name="Varghese N."/>
            <person name="Submissions S."/>
        </authorList>
    </citation>
    <scope>NUCLEOTIDE SEQUENCE [LARGE SCALE GENOMIC DNA]</scope>
    <source>
        <strain evidence="2 3">VKM Ac-1784</strain>
    </source>
</reference>
<dbReference type="Proteomes" id="UP000194464">
    <property type="component" value="Unassembled WGS sequence"/>
</dbReference>
<evidence type="ECO:0000313" key="2">
    <source>
        <dbReference type="EMBL" id="SMQ67019.1"/>
    </source>
</evidence>
<evidence type="ECO:0000256" key="1">
    <source>
        <dbReference type="SAM" id="MobiDB-lite"/>
    </source>
</evidence>
<dbReference type="RefSeq" id="WP_086473456.1">
    <property type="nucleotide sequence ID" value="NZ_FXWJ01000002.1"/>
</dbReference>
<feature type="compositionally biased region" description="Acidic residues" evidence="1">
    <location>
        <begin position="35"/>
        <end position="44"/>
    </location>
</feature>
<accession>A0ABY1RD35</accession>
<feature type="compositionally biased region" description="Basic and acidic residues" evidence="1">
    <location>
        <begin position="205"/>
        <end position="214"/>
    </location>
</feature>
<feature type="region of interest" description="Disordered" evidence="1">
    <location>
        <begin position="140"/>
        <end position="171"/>
    </location>
</feature>
<sequence length="246" mass="27862">MSEEQTGPSGDLREEQHEWVAMFRHGLRFSKPQPDYDDVRDDYEDIHGDDPRMEEEIQLRIVEAQMDLLLRFTGASDYDVHPDPDSWLETYYALAGKWLGRDTGIDEQLESVDRILSLTGGPLWRPDLYLSLAKVQEAAGDAAPTSPAPATPLSTSSWRDPPRLIDWTPDEDPAAGYLRELHANRQHARESSAPEHSVDAQPLDQSRRFTELGRKLSMGILRPRSDQAIRDAHPPHRSGSEEGMQL</sequence>
<proteinExistence type="predicted"/>
<dbReference type="EMBL" id="FXWJ01000002">
    <property type="protein sequence ID" value="SMQ67019.1"/>
    <property type="molecule type" value="Genomic_DNA"/>
</dbReference>
<organism evidence="2 3">
    <name type="scientific">Plantibacter elymi</name>
    <name type="common">nom. nud.</name>
    <dbReference type="NCBI Taxonomy" id="199708"/>
    <lineage>
        <taxon>Bacteria</taxon>
        <taxon>Bacillati</taxon>
        <taxon>Actinomycetota</taxon>
        <taxon>Actinomycetes</taxon>
        <taxon>Micrococcales</taxon>
        <taxon>Microbacteriaceae</taxon>
        <taxon>Plantibacter</taxon>
    </lineage>
</organism>